<dbReference type="SUPFAM" id="SSF56399">
    <property type="entry name" value="ADP-ribosylation"/>
    <property type="match status" value="1"/>
</dbReference>
<dbReference type="Proteomes" id="UP000594468">
    <property type="component" value="Chromosome"/>
</dbReference>
<keyword evidence="2" id="KW-1185">Reference proteome</keyword>
<dbReference type="KEGG" id="pmet:G4Y79_10985"/>
<evidence type="ECO:0000313" key="1">
    <source>
        <dbReference type="EMBL" id="QPC84864.1"/>
    </source>
</evidence>
<reference evidence="1 2" key="1">
    <citation type="submission" date="2020-02" db="EMBL/GenBank/DDBJ databases">
        <authorList>
            <person name="Zheng R.K."/>
            <person name="Sun C.M."/>
        </authorList>
    </citation>
    <scope>NUCLEOTIDE SEQUENCE [LARGE SCALE GENOMIC DNA]</scope>
    <source>
        <strain evidence="2">rifampicinis</strain>
    </source>
</reference>
<dbReference type="InterPro" id="IPR009297">
    <property type="entry name" value="DUF952"/>
</dbReference>
<name>A0A7S8EDC4_9CHLR</name>
<dbReference type="EMBL" id="CP062983">
    <property type="protein sequence ID" value="QPC84864.1"/>
    <property type="molecule type" value="Genomic_DNA"/>
</dbReference>
<dbReference type="Pfam" id="PF06108">
    <property type="entry name" value="DUF952"/>
    <property type="match status" value="1"/>
</dbReference>
<protein>
    <submittedName>
        <fullName evidence="1">DUF952 domain-containing protein</fullName>
    </submittedName>
</protein>
<organism evidence="1 2">
    <name type="scientific">Phototrophicus methaneseepsis</name>
    <dbReference type="NCBI Taxonomy" id="2710758"/>
    <lineage>
        <taxon>Bacteria</taxon>
        <taxon>Bacillati</taxon>
        <taxon>Chloroflexota</taxon>
        <taxon>Candidatus Thermofontia</taxon>
        <taxon>Phototrophicales</taxon>
        <taxon>Phototrophicaceae</taxon>
        <taxon>Phototrophicus</taxon>
    </lineage>
</organism>
<dbReference type="PANTHER" id="PTHR34129:SF1">
    <property type="entry name" value="DUF952 DOMAIN-CONTAINING PROTEIN"/>
    <property type="match status" value="1"/>
</dbReference>
<proteinExistence type="predicted"/>
<evidence type="ECO:0000313" key="2">
    <source>
        <dbReference type="Proteomes" id="UP000594468"/>
    </source>
</evidence>
<sequence length="122" mass="13712">MIYHITTETEWLKAEEKGAYTTPTLESEGFIHCSTREQVPQVANAFYLDIPELVLLCIDEAILTSEIKWEPPAHPNGDTTSRPTDEALFPHVYGPINVDAVVTMVPLHYDAEGHYKLSDETP</sequence>
<dbReference type="AlphaFoldDB" id="A0A7S8EDC4"/>
<dbReference type="PANTHER" id="PTHR34129">
    <property type="entry name" value="BLR1139 PROTEIN"/>
    <property type="match status" value="1"/>
</dbReference>
<gene>
    <name evidence="1" type="ORF">G4Y79_10985</name>
</gene>
<dbReference type="Gene3D" id="3.20.170.20">
    <property type="entry name" value="Protein of unknown function DUF952"/>
    <property type="match status" value="1"/>
</dbReference>
<dbReference type="RefSeq" id="WP_195172927.1">
    <property type="nucleotide sequence ID" value="NZ_CP062983.1"/>
</dbReference>
<accession>A0A7S8EDC4</accession>